<evidence type="ECO:0000313" key="3">
    <source>
        <dbReference type="Proteomes" id="UP001054945"/>
    </source>
</evidence>
<organism evidence="2 3">
    <name type="scientific">Caerostris extrusa</name>
    <name type="common">Bark spider</name>
    <name type="synonym">Caerostris bankana</name>
    <dbReference type="NCBI Taxonomy" id="172846"/>
    <lineage>
        <taxon>Eukaryota</taxon>
        <taxon>Metazoa</taxon>
        <taxon>Ecdysozoa</taxon>
        <taxon>Arthropoda</taxon>
        <taxon>Chelicerata</taxon>
        <taxon>Arachnida</taxon>
        <taxon>Araneae</taxon>
        <taxon>Araneomorphae</taxon>
        <taxon>Entelegynae</taxon>
        <taxon>Araneoidea</taxon>
        <taxon>Araneidae</taxon>
        <taxon>Caerostris</taxon>
    </lineage>
</organism>
<proteinExistence type="predicted"/>
<evidence type="ECO:0000256" key="1">
    <source>
        <dbReference type="SAM" id="MobiDB-lite"/>
    </source>
</evidence>
<dbReference type="Proteomes" id="UP001054945">
    <property type="component" value="Unassembled WGS sequence"/>
</dbReference>
<comment type="caution">
    <text evidence="2">The sequence shown here is derived from an EMBL/GenBank/DDBJ whole genome shotgun (WGS) entry which is preliminary data.</text>
</comment>
<reference evidence="2 3" key="1">
    <citation type="submission" date="2021-06" db="EMBL/GenBank/DDBJ databases">
        <title>Caerostris extrusa draft genome.</title>
        <authorList>
            <person name="Kono N."/>
            <person name="Arakawa K."/>
        </authorList>
    </citation>
    <scope>NUCLEOTIDE SEQUENCE [LARGE SCALE GENOMIC DNA]</scope>
</reference>
<feature type="region of interest" description="Disordered" evidence="1">
    <location>
        <begin position="1"/>
        <end position="24"/>
    </location>
</feature>
<sequence>MFNKNYNVPTVMRAGNVTKEQEPRRPLSLTLQRLCHRGLSAPCPPPVNNAPLVTSAPQPSDHDDELFIPFLLRSLTTS</sequence>
<accession>A0AAV4S768</accession>
<evidence type="ECO:0000313" key="2">
    <source>
        <dbReference type="EMBL" id="GIY30000.1"/>
    </source>
</evidence>
<protein>
    <submittedName>
        <fullName evidence="2">Uncharacterized protein</fullName>
    </submittedName>
</protein>
<keyword evidence="3" id="KW-1185">Reference proteome</keyword>
<dbReference type="AlphaFoldDB" id="A0AAV4S768"/>
<gene>
    <name evidence="2" type="ORF">CEXT_464711</name>
</gene>
<name>A0AAV4S768_CAEEX</name>
<dbReference type="EMBL" id="BPLR01009166">
    <property type="protein sequence ID" value="GIY30000.1"/>
    <property type="molecule type" value="Genomic_DNA"/>
</dbReference>